<proteinExistence type="predicted"/>
<reference evidence="1" key="1">
    <citation type="submission" date="2021-08" db="EMBL/GenBank/DDBJ databases">
        <title>Chromosome-Level Trichoderma cornu-damae using Hi-C Data.</title>
        <authorList>
            <person name="Kim C.S."/>
        </authorList>
    </citation>
    <scope>NUCLEOTIDE SEQUENCE</scope>
    <source>
        <strain evidence="1">KA19-0412C</strain>
    </source>
</reference>
<evidence type="ECO:0000313" key="2">
    <source>
        <dbReference type="Proteomes" id="UP000827724"/>
    </source>
</evidence>
<dbReference type="Proteomes" id="UP000827724">
    <property type="component" value="Unassembled WGS sequence"/>
</dbReference>
<accession>A0A9P8QJD4</accession>
<dbReference type="AlphaFoldDB" id="A0A9P8QJD4"/>
<gene>
    <name evidence="1" type="ORF">Trco_007514</name>
</gene>
<sequence length="64" mass="7128">MKVSVLSAVGNHRMKLRLDLEFSWQGSLVELSNRKAPTLQPQRLRRRAAKAPVVTIMASSRGSP</sequence>
<name>A0A9P8QJD4_9HYPO</name>
<keyword evidence="2" id="KW-1185">Reference proteome</keyword>
<evidence type="ECO:0000313" key="1">
    <source>
        <dbReference type="EMBL" id="KAH6604068.1"/>
    </source>
</evidence>
<protein>
    <submittedName>
        <fullName evidence="1">Uncharacterized protein</fullName>
    </submittedName>
</protein>
<dbReference type="EMBL" id="JAIWOZ010000006">
    <property type="protein sequence ID" value="KAH6604068.1"/>
    <property type="molecule type" value="Genomic_DNA"/>
</dbReference>
<organism evidence="1 2">
    <name type="scientific">Trichoderma cornu-damae</name>
    <dbReference type="NCBI Taxonomy" id="654480"/>
    <lineage>
        <taxon>Eukaryota</taxon>
        <taxon>Fungi</taxon>
        <taxon>Dikarya</taxon>
        <taxon>Ascomycota</taxon>
        <taxon>Pezizomycotina</taxon>
        <taxon>Sordariomycetes</taxon>
        <taxon>Hypocreomycetidae</taxon>
        <taxon>Hypocreales</taxon>
        <taxon>Hypocreaceae</taxon>
        <taxon>Trichoderma</taxon>
    </lineage>
</organism>
<comment type="caution">
    <text evidence="1">The sequence shown here is derived from an EMBL/GenBank/DDBJ whole genome shotgun (WGS) entry which is preliminary data.</text>
</comment>